<dbReference type="GO" id="GO:0043908">
    <property type="term" value="F:Ser(Gly)-tRNA(Ala) hydrolase activity"/>
    <property type="evidence" value="ECO:0007669"/>
    <property type="project" value="UniProtKB-UniRule"/>
</dbReference>
<dbReference type="Gene3D" id="3.50.80.10">
    <property type="entry name" value="D-tyrosyl-tRNA(Tyr) deacylase"/>
    <property type="match status" value="1"/>
</dbReference>
<dbReference type="EMBL" id="MGDB01000129">
    <property type="protein sequence ID" value="OGL39068.1"/>
    <property type="molecule type" value="Genomic_DNA"/>
</dbReference>
<keyword evidence="2" id="KW-0378">Hydrolase</keyword>
<dbReference type="EC" id="3.1.1.-" evidence="2"/>
<comment type="function">
    <text evidence="2">An aminoacyl-tRNA editing enzyme that deacylates mischarged D-aminoacyl-tRNAs. Also deacylates mischarged glycyl-tRNA(Ala), protecting cells against glycine mischarging by AlaRS. Acts via tRNA-based rather than protein-based catalysis; rejects L-amino acids rather than detecting D-amino acids in the active site. By recycling D-aminoacyl-tRNA to D-amino acids and free tRNA molecules, this enzyme counteracts the toxicity associated with the formation of D-aminoacyl-tRNA entities in vivo and helps enforce protein L-homochirality.</text>
</comment>
<dbReference type="GO" id="GO:0106026">
    <property type="term" value="F:Gly-tRNA(Ala) deacylase activity"/>
    <property type="evidence" value="ECO:0007669"/>
    <property type="project" value="UniProtKB-UniRule"/>
</dbReference>
<dbReference type="PANTHER" id="PTHR10472">
    <property type="entry name" value="D-TYROSYL-TRNA TYR DEACYLASE"/>
    <property type="match status" value="1"/>
</dbReference>
<evidence type="ECO:0000313" key="4">
    <source>
        <dbReference type="Proteomes" id="UP000178526"/>
    </source>
</evidence>
<accession>A0A1F7RD21</accession>
<comment type="subunit">
    <text evidence="2">Homodimer.</text>
</comment>
<dbReference type="PANTHER" id="PTHR10472:SF5">
    <property type="entry name" value="D-AMINOACYL-TRNA DEACYLASE 1"/>
    <property type="match status" value="1"/>
</dbReference>
<keyword evidence="2" id="KW-0963">Cytoplasm</keyword>
<comment type="subcellular location">
    <subcellularLocation>
        <location evidence="2">Cytoplasm</location>
    </subcellularLocation>
</comment>
<dbReference type="AlphaFoldDB" id="A0A1F7RD21"/>
<dbReference type="GO" id="GO:0000049">
    <property type="term" value="F:tRNA binding"/>
    <property type="evidence" value="ECO:0007669"/>
    <property type="project" value="UniProtKB-UniRule"/>
</dbReference>
<dbReference type="Proteomes" id="UP000178526">
    <property type="component" value="Unassembled WGS sequence"/>
</dbReference>
<evidence type="ECO:0000313" key="3">
    <source>
        <dbReference type="EMBL" id="OGL39068.1"/>
    </source>
</evidence>
<dbReference type="HAMAP" id="MF_00518">
    <property type="entry name" value="Deacylase_Dtd"/>
    <property type="match status" value="1"/>
</dbReference>
<gene>
    <name evidence="2" type="primary">dtd</name>
    <name evidence="3" type="ORF">A2042_04820</name>
</gene>
<dbReference type="CDD" id="cd00563">
    <property type="entry name" value="Dtyr_deacylase"/>
    <property type="match status" value="1"/>
</dbReference>
<keyword evidence="2" id="KW-0694">RNA-binding</keyword>
<keyword evidence="2" id="KW-0820">tRNA-binding</keyword>
<dbReference type="NCBIfam" id="TIGR00256">
    <property type="entry name" value="D-aminoacyl-tRNA deacylase"/>
    <property type="match status" value="1"/>
</dbReference>
<comment type="catalytic activity">
    <reaction evidence="2">
        <text>glycyl-tRNA(Ala) + H2O = tRNA(Ala) + glycine + H(+)</text>
        <dbReference type="Rhea" id="RHEA:53744"/>
        <dbReference type="Rhea" id="RHEA-COMP:9657"/>
        <dbReference type="Rhea" id="RHEA-COMP:13640"/>
        <dbReference type="ChEBI" id="CHEBI:15377"/>
        <dbReference type="ChEBI" id="CHEBI:15378"/>
        <dbReference type="ChEBI" id="CHEBI:57305"/>
        <dbReference type="ChEBI" id="CHEBI:78442"/>
        <dbReference type="ChEBI" id="CHEBI:78522"/>
    </reaction>
</comment>
<organism evidence="3 4">
    <name type="scientific">Candidatus Schekmanbacteria bacterium GWA2_38_11</name>
    <dbReference type="NCBI Taxonomy" id="1817876"/>
    <lineage>
        <taxon>Bacteria</taxon>
        <taxon>Candidatus Schekmaniibacteriota</taxon>
    </lineage>
</organism>
<dbReference type="EC" id="3.1.1.96" evidence="2"/>
<evidence type="ECO:0000256" key="2">
    <source>
        <dbReference type="HAMAP-Rule" id="MF_00518"/>
    </source>
</evidence>
<dbReference type="GO" id="GO:0019478">
    <property type="term" value="P:D-amino acid catabolic process"/>
    <property type="evidence" value="ECO:0007669"/>
    <property type="project" value="UniProtKB-UniRule"/>
</dbReference>
<dbReference type="Pfam" id="PF02580">
    <property type="entry name" value="Tyr_Deacylase"/>
    <property type="match status" value="1"/>
</dbReference>
<dbReference type="FunFam" id="3.50.80.10:FF:000001">
    <property type="entry name" value="D-aminoacyl-tRNA deacylase"/>
    <property type="match status" value="1"/>
</dbReference>
<comment type="catalytic activity">
    <reaction evidence="2">
        <text>a D-aminoacyl-tRNA + H2O = a tRNA + a D-alpha-amino acid + H(+)</text>
        <dbReference type="Rhea" id="RHEA:13953"/>
        <dbReference type="Rhea" id="RHEA-COMP:10123"/>
        <dbReference type="Rhea" id="RHEA-COMP:10124"/>
        <dbReference type="ChEBI" id="CHEBI:15377"/>
        <dbReference type="ChEBI" id="CHEBI:15378"/>
        <dbReference type="ChEBI" id="CHEBI:59871"/>
        <dbReference type="ChEBI" id="CHEBI:78442"/>
        <dbReference type="ChEBI" id="CHEBI:79333"/>
        <dbReference type="EC" id="3.1.1.96"/>
    </reaction>
</comment>
<reference evidence="3 4" key="1">
    <citation type="journal article" date="2016" name="Nat. Commun.">
        <title>Thousands of microbial genomes shed light on interconnected biogeochemical processes in an aquifer system.</title>
        <authorList>
            <person name="Anantharaman K."/>
            <person name="Brown C.T."/>
            <person name="Hug L.A."/>
            <person name="Sharon I."/>
            <person name="Castelle C.J."/>
            <person name="Probst A.J."/>
            <person name="Thomas B.C."/>
            <person name="Singh A."/>
            <person name="Wilkins M.J."/>
            <person name="Karaoz U."/>
            <person name="Brodie E.L."/>
            <person name="Williams K.H."/>
            <person name="Hubbard S.S."/>
            <person name="Banfield J.F."/>
        </authorList>
    </citation>
    <scope>NUCLEOTIDE SEQUENCE [LARGE SCALE GENOMIC DNA]</scope>
</reference>
<dbReference type="SUPFAM" id="SSF69500">
    <property type="entry name" value="DTD-like"/>
    <property type="match status" value="1"/>
</dbReference>
<feature type="short sequence motif" description="Gly-cisPro motif, important for rejection of L-amino acids" evidence="2">
    <location>
        <begin position="137"/>
        <end position="138"/>
    </location>
</feature>
<protein>
    <recommendedName>
        <fullName evidence="2">D-aminoacyl-tRNA deacylase</fullName>
        <shortName evidence="2">DTD</shortName>
        <ecNumber evidence="2">3.1.1.96</ecNumber>
    </recommendedName>
    <alternativeName>
        <fullName evidence="2">Gly-tRNA(Ala) deacylase</fullName>
        <ecNumber evidence="2">3.1.1.-</ecNumber>
    </alternativeName>
</protein>
<comment type="domain">
    <text evidence="2">A Gly-cisPro motif from one monomer fits into the active site of the other monomer to allow specific chiral rejection of L-amino acids.</text>
</comment>
<sequence length="148" mass="16198">MKAVIQRAKKASVSIGNETVGTIGKGLAILLGISETDSEEDGKYLADKIVNLRIFEDLQGKINLSCLDIKGEFLVISQFTLLADCRKGRRPSFTEAARPEKAIPLYEKFISLLKETGLKVETGEFGASILVEINNEGPVTIILDSKER</sequence>
<comment type="similarity">
    <text evidence="1 2">Belongs to the DTD family.</text>
</comment>
<dbReference type="InterPro" id="IPR003732">
    <property type="entry name" value="Daa-tRNA_deacyls_DTD"/>
</dbReference>
<dbReference type="InterPro" id="IPR023509">
    <property type="entry name" value="DTD-like_sf"/>
</dbReference>
<dbReference type="GO" id="GO:0005737">
    <property type="term" value="C:cytoplasm"/>
    <property type="evidence" value="ECO:0007669"/>
    <property type="project" value="UniProtKB-SubCell"/>
</dbReference>
<dbReference type="GO" id="GO:0051500">
    <property type="term" value="F:D-tyrosyl-tRNA(Tyr) deacylase activity"/>
    <property type="evidence" value="ECO:0007669"/>
    <property type="project" value="TreeGrafter"/>
</dbReference>
<name>A0A1F7RD21_9BACT</name>
<proteinExistence type="inferred from homology"/>
<evidence type="ECO:0000256" key="1">
    <source>
        <dbReference type="ARBA" id="ARBA00009673"/>
    </source>
</evidence>
<comment type="caution">
    <text evidence="3">The sequence shown here is derived from an EMBL/GenBank/DDBJ whole genome shotgun (WGS) entry which is preliminary data.</text>
</comment>